<accession>A0ABU6JX34</accession>
<reference evidence="1 2" key="1">
    <citation type="journal article" date="2017" name="Int. J. Syst. Evol. Microbiol.">
        <title>Brenneria populi subsp. brevivirga subsp. nov. isolated from symptomatic bark of Populus x euramericana canker, and description of Brenneria populi subsp. populi subsp. nov.</title>
        <authorList>
            <person name="Zheng M.H."/>
            <person name="Piao C.G."/>
            <person name="Xue H."/>
            <person name="Guo M.W."/>
            <person name="Li Y."/>
        </authorList>
    </citation>
    <scope>NUCLEOTIDE SEQUENCE [LARGE SCALE GENOMIC DNA]</scope>
    <source>
        <strain evidence="1 2">D9-5</strain>
    </source>
</reference>
<organism evidence="1 2">
    <name type="scientific">Brenneria populi</name>
    <dbReference type="NCBI Taxonomy" id="1505588"/>
    <lineage>
        <taxon>Bacteria</taxon>
        <taxon>Pseudomonadati</taxon>
        <taxon>Pseudomonadota</taxon>
        <taxon>Gammaproteobacteria</taxon>
        <taxon>Enterobacterales</taxon>
        <taxon>Pectobacteriaceae</taxon>
        <taxon>Brenneria</taxon>
    </lineage>
</organism>
<dbReference type="Gene3D" id="3.55.50.10">
    <property type="entry name" value="Baseplate protein-like domains"/>
    <property type="match status" value="1"/>
</dbReference>
<feature type="non-terminal residue" evidence="1">
    <location>
        <position position="88"/>
    </location>
</feature>
<dbReference type="Proteomes" id="UP001309705">
    <property type="component" value="Unassembled WGS sequence"/>
</dbReference>
<comment type="caution">
    <text evidence="1">The sequence shown here is derived from an EMBL/GenBank/DDBJ whole genome shotgun (WGS) entry which is preliminary data.</text>
</comment>
<protein>
    <submittedName>
        <fullName evidence="1">Phage late control D family protein</fullName>
    </submittedName>
</protein>
<dbReference type="EMBL" id="JAYWTM010000080">
    <property type="protein sequence ID" value="MEC5345339.1"/>
    <property type="molecule type" value="Genomic_DNA"/>
</dbReference>
<dbReference type="SUPFAM" id="SSF69279">
    <property type="entry name" value="Phage tail proteins"/>
    <property type="match status" value="2"/>
</dbReference>
<proteinExistence type="predicted"/>
<dbReference type="Pfam" id="PF05954">
    <property type="entry name" value="Phage_GPD"/>
    <property type="match status" value="1"/>
</dbReference>
<evidence type="ECO:0000313" key="2">
    <source>
        <dbReference type="Proteomes" id="UP001309705"/>
    </source>
</evidence>
<name>A0ABU6JX34_9GAMM</name>
<evidence type="ECO:0000313" key="1">
    <source>
        <dbReference type="EMBL" id="MEC5345339.1"/>
    </source>
</evidence>
<keyword evidence="2" id="KW-1185">Reference proteome</keyword>
<gene>
    <name evidence="1" type="ORF">VSX58_22475</name>
</gene>
<sequence>MQWQESDLAFIERLLAEVGIWYRFEMNARLKREVVVFADDQQFYQFDVSLPLRSPSGMNDGGVESVWKLSSAHRVVSRSVRVKDYNYR</sequence>